<protein>
    <submittedName>
        <fullName evidence="1">Uncharacterized protein</fullName>
    </submittedName>
</protein>
<dbReference type="Proteomes" id="UP000677228">
    <property type="component" value="Unassembled WGS sequence"/>
</dbReference>
<comment type="caution">
    <text evidence="1">The sequence shown here is derived from an EMBL/GenBank/DDBJ whole genome shotgun (WGS) entry which is preliminary data.</text>
</comment>
<dbReference type="Proteomes" id="UP000682733">
    <property type="component" value="Unassembled WGS sequence"/>
</dbReference>
<organism evidence="1 3">
    <name type="scientific">Didymodactylos carnosus</name>
    <dbReference type="NCBI Taxonomy" id="1234261"/>
    <lineage>
        <taxon>Eukaryota</taxon>
        <taxon>Metazoa</taxon>
        <taxon>Spiralia</taxon>
        <taxon>Gnathifera</taxon>
        <taxon>Rotifera</taxon>
        <taxon>Eurotatoria</taxon>
        <taxon>Bdelloidea</taxon>
        <taxon>Philodinida</taxon>
        <taxon>Philodinidae</taxon>
        <taxon>Didymodactylos</taxon>
    </lineage>
</organism>
<proteinExistence type="predicted"/>
<evidence type="ECO:0000313" key="2">
    <source>
        <dbReference type="EMBL" id="CAF3896155.1"/>
    </source>
</evidence>
<evidence type="ECO:0000313" key="1">
    <source>
        <dbReference type="EMBL" id="CAF1685973.1"/>
    </source>
</evidence>
<evidence type="ECO:0000313" key="3">
    <source>
        <dbReference type="Proteomes" id="UP000677228"/>
    </source>
</evidence>
<gene>
    <name evidence="1" type="ORF">OVA965_LOCUS46209</name>
    <name evidence="2" type="ORF">TMI583_LOCUS20522</name>
</gene>
<accession>A0A8S2GDF3</accession>
<reference evidence="1" key="1">
    <citation type="submission" date="2021-02" db="EMBL/GenBank/DDBJ databases">
        <authorList>
            <person name="Nowell W R."/>
        </authorList>
    </citation>
    <scope>NUCLEOTIDE SEQUENCE</scope>
</reference>
<dbReference type="EMBL" id="CAJNOK010083488">
    <property type="protein sequence ID" value="CAF1685973.1"/>
    <property type="molecule type" value="Genomic_DNA"/>
</dbReference>
<dbReference type="EMBL" id="CAJOBA010017572">
    <property type="protein sequence ID" value="CAF3896155.1"/>
    <property type="molecule type" value="Genomic_DNA"/>
</dbReference>
<name>A0A8S2GDF3_9BILA</name>
<dbReference type="AlphaFoldDB" id="A0A8S2GDF3"/>
<sequence length="78" mass="8667">MVHERAKSEWGTWECSLGRAAFSISGRPFPNESETILAPGTFLKVRSQSNPAENFHIVDCEQIEPEEPMNNASVGCLM</sequence>